<dbReference type="Gene3D" id="3.40.960.10">
    <property type="entry name" value="VSR Endonuclease"/>
    <property type="match status" value="1"/>
</dbReference>
<keyword evidence="2" id="KW-0255">Endonuclease</keyword>
<dbReference type="InterPro" id="IPR011335">
    <property type="entry name" value="Restrct_endonuc-II-like"/>
</dbReference>
<protein>
    <submittedName>
        <fullName evidence="2">Endonuclease domain-containing protein</fullName>
    </submittedName>
</protein>
<sequence length="123" mass="14423">MTRFSRHRWRTAAIKQARARELRQAPTAAETLVWEALRHRRLDGWKFRRQHPIGHFIVDFCCIEQRVVVEVDGGIHHDDDQIAYDHARTAALHTAGYRVIRLMNDQIDNDAETVWQMLRAALA</sequence>
<dbReference type="PANTHER" id="PTHR38590">
    <property type="entry name" value="BLL0828 PROTEIN"/>
    <property type="match status" value="1"/>
</dbReference>
<reference evidence="2 3" key="1">
    <citation type="submission" date="2018-12" db="EMBL/GenBank/DDBJ databases">
        <title>Genome Sequence of Candidatus Viridilinea halotolerans isolated from saline sulfide-rich spring.</title>
        <authorList>
            <person name="Grouzdev D.S."/>
            <person name="Burganskaya E.I."/>
            <person name="Krutkina M.S."/>
            <person name="Sukhacheva M.V."/>
            <person name="Gorlenko V.M."/>
        </authorList>
    </citation>
    <scope>NUCLEOTIDE SEQUENCE [LARGE SCALE GENOMIC DNA]</scope>
    <source>
        <strain evidence="2">Chok-6</strain>
    </source>
</reference>
<dbReference type="SUPFAM" id="SSF52980">
    <property type="entry name" value="Restriction endonuclease-like"/>
    <property type="match status" value="1"/>
</dbReference>
<evidence type="ECO:0000313" key="2">
    <source>
        <dbReference type="EMBL" id="RRR67856.1"/>
    </source>
</evidence>
<feature type="domain" description="DUF559" evidence="1">
    <location>
        <begin position="16"/>
        <end position="120"/>
    </location>
</feature>
<keyword evidence="2" id="KW-0378">Hydrolase</keyword>
<dbReference type="AlphaFoldDB" id="A0A426TTE9"/>
<dbReference type="EMBL" id="RSAS01000759">
    <property type="protein sequence ID" value="RRR67856.1"/>
    <property type="molecule type" value="Genomic_DNA"/>
</dbReference>
<comment type="caution">
    <text evidence="2">The sequence shown here is derived from an EMBL/GenBank/DDBJ whole genome shotgun (WGS) entry which is preliminary data.</text>
</comment>
<evidence type="ECO:0000313" key="3">
    <source>
        <dbReference type="Proteomes" id="UP000280307"/>
    </source>
</evidence>
<dbReference type="Pfam" id="PF04480">
    <property type="entry name" value="DUF559"/>
    <property type="match status" value="1"/>
</dbReference>
<dbReference type="Proteomes" id="UP000280307">
    <property type="component" value="Unassembled WGS sequence"/>
</dbReference>
<dbReference type="CDD" id="cd01038">
    <property type="entry name" value="Endonuclease_DUF559"/>
    <property type="match status" value="1"/>
</dbReference>
<evidence type="ECO:0000259" key="1">
    <source>
        <dbReference type="Pfam" id="PF04480"/>
    </source>
</evidence>
<dbReference type="InterPro" id="IPR007569">
    <property type="entry name" value="DUF559"/>
</dbReference>
<name>A0A426TTE9_9CHLR</name>
<dbReference type="GO" id="GO:0004519">
    <property type="term" value="F:endonuclease activity"/>
    <property type="evidence" value="ECO:0007669"/>
    <property type="project" value="UniProtKB-KW"/>
</dbReference>
<proteinExistence type="predicted"/>
<dbReference type="PANTHER" id="PTHR38590:SF1">
    <property type="entry name" value="BLL0828 PROTEIN"/>
    <property type="match status" value="1"/>
</dbReference>
<keyword evidence="2" id="KW-0540">Nuclease</keyword>
<accession>A0A426TTE9</accession>
<organism evidence="2 3">
    <name type="scientific">Candidatus Viridilinea halotolerans</name>
    <dbReference type="NCBI Taxonomy" id="2491704"/>
    <lineage>
        <taxon>Bacteria</taxon>
        <taxon>Bacillati</taxon>
        <taxon>Chloroflexota</taxon>
        <taxon>Chloroflexia</taxon>
        <taxon>Chloroflexales</taxon>
        <taxon>Chloroflexineae</taxon>
        <taxon>Oscillochloridaceae</taxon>
        <taxon>Candidatus Viridilinea</taxon>
    </lineage>
</organism>
<dbReference type="InterPro" id="IPR047216">
    <property type="entry name" value="Endonuclease_DUF559_bact"/>
</dbReference>
<gene>
    <name evidence="2" type="ORF">EI684_18365</name>
</gene>